<evidence type="ECO:0000313" key="4">
    <source>
        <dbReference type="Proteomes" id="UP000813444"/>
    </source>
</evidence>
<organism evidence="3 4">
    <name type="scientific">Stachybotrys elegans</name>
    <dbReference type="NCBI Taxonomy" id="80388"/>
    <lineage>
        <taxon>Eukaryota</taxon>
        <taxon>Fungi</taxon>
        <taxon>Dikarya</taxon>
        <taxon>Ascomycota</taxon>
        <taxon>Pezizomycotina</taxon>
        <taxon>Sordariomycetes</taxon>
        <taxon>Hypocreomycetidae</taxon>
        <taxon>Hypocreales</taxon>
        <taxon>Stachybotryaceae</taxon>
        <taxon>Stachybotrys</taxon>
    </lineage>
</organism>
<dbReference type="AlphaFoldDB" id="A0A8K0WR35"/>
<dbReference type="Pfam" id="PF00134">
    <property type="entry name" value="Cyclin_N"/>
    <property type="match status" value="1"/>
</dbReference>
<evidence type="ECO:0000313" key="3">
    <source>
        <dbReference type="EMBL" id="KAH7319743.1"/>
    </source>
</evidence>
<feature type="domain" description="Cyclin N-terminal" evidence="2">
    <location>
        <begin position="85"/>
        <end position="190"/>
    </location>
</feature>
<dbReference type="EMBL" id="JAGPNK010000006">
    <property type="protein sequence ID" value="KAH7319743.1"/>
    <property type="molecule type" value="Genomic_DNA"/>
</dbReference>
<dbReference type="InterPro" id="IPR036915">
    <property type="entry name" value="Cyclin-like_sf"/>
</dbReference>
<dbReference type="GO" id="GO:0016538">
    <property type="term" value="F:cyclin-dependent protein serine/threonine kinase regulator activity"/>
    <property type="evidence" value="ECO:0007669"/>
    <property type="project" value="TreeGrafter"/>
</dbReference>
<feature type="compositionally biased region" description="Basic and acidic residues" evidence="1">
    <location>
        <begin position="221"/>
        <end position="230"/>
    </location>
</feature>
<dbReference type="OrthoDB" id="10250320at2759"/>
<feature type="region of interest" description="Disordered" evidence="1">
    <location>
        <begin position="219"/>
        <end position="308"/>
    </location>
</feature>
<reference evidence="3" key="1">
    <citation type="journal article" date="2021" name="Nat. Commun.">
        <title>Genetic determinants of endophytism in the Arabidopsis root mycobiome.</title>
        <authorList>
            <person name="Mesny F."/>
            <person name="Miyauchi S."/>
            <person name="Thiergart T."/>
            <person name="Pickel B."/>
            <person name="Atanasova L."/>
            <person name="Karlsson M."/>
            <person name="Huettel B."/>
            <person name="Barry K.W."/>
            <person name="Haridas S."/>
            <person name="Chen C."/>
            <person name="Bauer D."/>
            <person name="Andreopoulos W."/>
            <person name="Pangilinan J."/>
            <person name="LaButti K."/>
            <person name="Riley R."/>
            <person name="Lipzen A."/>
            <person name="Clum A."/>
            <person name="Drula E."/>
            <person name="Henrissat B."/>
            <person name="Kohler A."/>
            <person name="Grigoriev I.V."/>
            <person name="Martin F.M."/>
            <person name="Hacquard S."/>
        </authorList>
    </citation>
    <scope>NUCLEOTIDE SEQUENCE</scope>
    <source>
        <strain evidence="3">MPI-CAGE-CH-0235</strain>
    </source>
</reference>
<evidence type="ECO:0000256" key="1">
    <source>
        <dbReference type="SAM" id="MobiDB-lite"/>
    </source>
</evidence>
<dbReference type="Gene3D" id="1.10.472.10">
    <property type="entry name" value="Cyclin-like"/>
    <property type="match status" value="1"/>
</dbReference>
<dbReference type="PANTHER" id="PTHR15615:SF10">
    <property type="entry name" value="PHO85 CYCLIN-2-RELATED"/>
    <property type="match status" value="1"/>
</dbReference>
<keyword evidence="4" id="KW-1185">Reference proteome</keyword>
<comment type="caution">
    <text evidence="3">The sequence shown here is derived from an EMBL/GenBank/DDBJ whole genome shotgun (WGS) entry which is preliminary data.</text>
</comment>
<dbReference type="SUPFAM" id="SSF47954">
    <property type="entry name" value="Cyclin-like"/>
    <property type="match status" value="1"/>
</dbReference>
<sequence length="379" mass="43034">MASRHYDMPLTVDELNKAALEQFVYQPVDRQMIAYLADAALSVITCDSNLVPSTPNSHLPSPPRTPEPRGLPSRGPPSREAKLPTLEEFITQLVVSSNVQVPTLMSTLVYLNRLKSKLQPMARGLRCTSHRIFLAALILSAKYLNDSSPKNKHWANYSHISTESYSFGFGRTEVNLMEKQLLFLLEWDLRITEEDLYRELDLFLEPIRHKIADRHIRKMRQREEKRRQQEMYEAAVRYPSPASSRENSRSRYAYPDHTRAGSTSSASSRGSATTPELSYSSTSSSYASSIASSRQHSRATTPDEPARYMYEGSRDSFYDEPVEIVLEGEAIKSRGPNGRMLPYEITADEYQMLQDEGAHKKRQKRGVLCRLLGGSSTRC</sequence>
<proteinExistence type="predicted"/>
<dbReference type="InterPro" id="IPR013922">
    <property type="entry name" value="Cyclin_PHO80-like"/>
</dbReference>
<dbReference type="GO" id="GO:0019901">
    <property type="term" value="F:protein kinase binding"/>
    <property type="evidence" value="ECO:0007669"/>
    <property type="project" value="InterPro"/>
</dbReference>
<feature type="compositionally biased region" description="Low complexity" evidence="1">
    <location>
        <begin position="260"/>
        <end position="293"/>
    </location>
</feature>
<dbReference type="PANTHER" id="PTHR15615">
    <property type="match status" value="1"/>
</dbReference>
<dbReference type="CDD" id="cd20557">
    <property type="entry name" value="CYCLIN_ScPCL1-like"/>
    <property type="match status" value="1"/>
</dbReference>
<evidence type="ECO:0000259" key="2">
    <source>
        <dbReference type="Pfam" id="PF00134"/>
    </source>
</evidence>
<dbReference type="Proteomes" id="UP000813444">
    <property type="component" value="Unassembled WGS sequence"/>
</dbReference>
<dbReference type="InterPro" id="IPR006671">
    <property type="entry name" value="Cyclin_N"/>
</dbReference>
<dbReference type="GO" id="GO:0005634">
    <property type="term" value="C:nucleus"/>
    <property type="evidence" value="ECO:0007669"/>
    <property type="project" value="TreeGrafter"/>
</dbReference>
<protein>
    <recommendedName>
        <fullName evidence="2">Cyclin N-terminal domain-containing protein</fullName>
    </recommendedName>
</protein>
<name>A0A8K0WR35_9HYPO</name>
<feature type="region of interest" description="Disordered" evidence="1">
    <location>
        <begin position="52"/>
        <end position="80"/>
    </location>
</feature>
<dbReference type="GO" id="GO:0000307">
    <property type="term" value="C:cyclin-dependent protein kinase holoenzyme complex"/>
    <property type="evidence" value="ECO:0007669"/>
    <property type="project" value="TreeGrafter"/>
</dbReference>
<accession>A0A8K0WR35</accession>
<feature type="compositionally biased region" description="Basic and acidic residues" evidence="1">
    <location>
        <begin position="246"/>
        <end position="259"/>
    </location>
</feature>
<gene>
    <name evidence="3" type="ORF">B0I35DRAFT_219106</name>
</gene>